<keyword evidence="4" id="KW-1185">Reference proteome</keyword>
<dbReference type="PANTHER" id="PTHR47268:SF4">
    <property type="entry name" value="ACYLPHOSPHATASE"/>
    <property type="match status" value="1"/>
</dbReference>
<comment type="catalytic activity">
    <reaction evidence="1">
        <text>an acyl phosphate + H2O = a carboxylate + phosphate + H(+)</text>
        <dbReference type="Rhea" id="RHEA:14965"/>
        <dbReference type="ChEBI" id="CHEBI:15377"/>
        <dbReference type="ChEBI" id="CHEBI:15378"/>
        <dbReference type="ChEBI" id="CHEBI:29067"/>
        <dbReference type="ChEBI" id="CHEBI:43474"/>
        <dbReference type="ChEBI" id="CHEBI:59918"/>
        <dbReference type="EC" id="3.6.1.7"/>
    </reaction>
</comment>
<reference evidence="3" key="1">
    <citation type="submission" date="2010-02" db="EMBL/GenBank/DDBJ databases">
        <title>Complete sequence of Aciduliprofundum boonei T469.</title>
        <authorList>
            <consortium name="US DOE Joint Genome Institute"/>
            <person name="Lucas S."/>
            <person name="Copeland A."/>
            <person name="Lapidus A."/>
            <person name="Cheng J.-F."/>
            <person name="Bruce D."/>
            <person name="Goodwin L."/>
            <person name="Pitluck S."/>
            <person name="Saunders E."/>
            <person name="Detter J.C."/>
            <person name="Han C."/>
            <person name="Tapia R."/>
            <person name="Land M."/>
            <person name="Hauser L."/>
            <person name="Kyrpides N."/>
            <person name="Mikhailova N."/>
            <person name="Flores G."/>
            <person name="Reysenbach A.-L."/>
            <person name="Woyke T."/>
        </authorList>
    </citation>
    <scope>NUCLEOTIDE SEQUENCE</scope>
    <source>
        <strain evidence="3">T469</strain>
    </source>
</reference>
<dbReference type="Gene3D" id="3.30.70.100">
    <property type="match status" value="1"/>
</dbReference>
<dbReference type="AlphaFoldDB" id="B5IFP8"/>
<dbReference type="Pfam" id="PF00708">
    <property type="entry name" value="Acylphosphatase"/>
    <property type="match status" value="1"/>
</dbReference>
<name>B5IFP8_ACIB4</name>
<dbReference type="RefSeq" id="WP_008085581.1">
    <property type="nucleotide sequence ID" value="NC_013926.1"/>
</dbReference>
<dbReference type="PROSITE" id="PS51160">
    <property type="entry name" value="ACYLPHOSPHATASE_3"/>
    <property type="match status" value="1"/>
</dbReference>
<feature type="active site" evidence="1">
    <location>
        <position position="20"/>
    </location>
</feature>
<dbReference type="HOGENOM" id="CLU_141932_3_2_2"/>
<evidence type="ECO:0000256" key="1">
    <source>
        <dbReference type="PROSITE-ProRule" id="PRU00520"/>
    </source>
</evidence>
<gene>
    <name evidence="3" type="ordered locus">Aboo_1169</name>
</gene>
<organism evidence="3 4">
    <name type="scientific">Aciduliprofundum boonei (strain DSM 19572 / T469)</name>
    <dbReference type="NCBI Taxonomy" id="439481"/>
    <lineage>
        <taxon>Archaea</taxon>
        <taxon>Methanobacteriati</taxon>
        <taxon>Thermoplasmatota</taxon>
        <taxon>DHVE2 group</taxon>
        <taxon>Candidatus Aciduliprofundum</taxon>
    </lineage>
</organism>
<dbReference type="InterPro" id="IPR001792">
    <property type="entry name" value="Acylphosphatase-like_dom"/>
</dbReference>
<dbReference type="Proteomes" id="UP000001400">
    <property type="component" value="Chromosome"/>
</dbReference>
<dbReference type="PANTHER" id="PTHR47268">
    <property type="entry name" value="ACYLPHOSPHATASE"/>
    <property type="match status" value="1"/>
</dbReference>
<dbReference type="PROSITE" id="PS00151">
    <property type="entry name" value="ACYLPHOSPHATASE_2"/>
    <property type="match status" value="1"/>
</dbReference>
<protein>
    <recommendedName>
        <fullName evidence="1">acylphosphatase</fullName>
        <ecNumber evidence="1">3.6.1.7</ecNumber>
    </recommendedName>
</protein>
<dbReference type="KEGG" id="abi:Aboo_1169"/>
<dbReference type="GO" id="GO:0003998">
    <property type="term" value="F:acylphosphatase activity"/>
    <property type="evidence" value="ECO:0007669"/>
    <property type="project" value="UniProtKB-EC"/>
</dbReference>
<dbReference type="GeneID" id="8828129"/>
<evidence type="ECO:0000313" key="4">
    <source>
        <dbReference type="Proteomes" id="UP000001400"/>
    </source>
</evidence>
<dbReference type="STRING" id="439481.Aboo_1169"/>
<feature type="active site" evidence="1">
    <location>
        <position position="38"/>
    </location>
</feature>
<dbReference type="PRINTS" id="PR00112">
    <property type="entry name" value="ACYLPHPHTASE"/>
</dbReference>
<dbReference type="eggNOG" id="arCOG01674">
    <property type="taxonomic scope" value="Archaea"/>
</dbReference>
<evidence type="ECO:0000256" key="2">
    <source>
        <dbReference type="RuleBase" id="RU004168"/>
    </source>
</evidence>
<dbReference type="EMBL" id="CP001941">
    <property type="protein sequence ID" value="ADD08978.1"/>
    <property type="molecule type" value="Genomic_DNA"/>
</dbReference>
<accession>B5IFP8</accession>
<dbReference type="InterPro" id="IPR036046">
    <property type="entry name" value="Acylphosphatase-like_dom_sf"/>
</dbReference>
<dbReference type="InterPro" id="IPR017968">
    <property type="entry name" value="Acylphosphatase_CS"/>
</dbReference>
<proteinExistence type="inferred from homology"/>
<evidence type="ECO:0000313" key="3">
    <source>
        <dbReference type="EMBL" id="ADD08978.1"/>
    </source>
</evidence>
<comment type="similarity">
    <text evidence="2">Belongs to the acylphosphatase family.</text>
</comment>
<keyword evidence="1" id="KW-0378">Hydrolase</keyword>
<sequence length="91" mass="10762">MKEIKAHVFFSGRVQGVFFRAFTRDNALKLGVRGWVRNLPDGRVEAVFEGPEDKVEKLIYLCRYKHPHARVDDIEIEYGEPEGYKDFRVRY</sequence>
<dbReference type="OrthoDB" id="6643at2157"/>
<dbReference type="InterPro" id="IPR020456">
    <property type="entry name" value="Acylphosphatase"/>
</dbReference>
<dbReference type="SUPFAM" id="SSF54975">
    <property type="entry name" value="Acylphosphatase/BLUF domain-like"/>
    <property type="match status" value="1"/>
</dbReference>
<dbReference type="EC" id="3.6.1.7" evidence="1"/>